<feature type="region of interest" description="Disordered" evidence="1">
    <location>
        <begin position="380"/>
        <end position="409"/>
    </location>
</feature>
<protein>
    <submittedName>
        <fullName evidence="2">Uncharacterized protein</fullName>
    </submittedName>
</protein>
<sequence>MGDVDCRPLLSNSRENLPPSLLQSPSLSTQRQSRWVDSTWVLPEDGGNGAHATTLADGTSNDARGSVFSSLSFSARSDAGASHGNASSSFVAAALLRPFQALRMWCRGSVQDCCGPLCRRGSWFSRVGLSVEDEEESVAIVNEPGDALRDSFAPQRSRRHRGNTFPAATPSAGGDQGHSHRLYRPPRSRSSEAGFSGGVSTASTSPREHAGLVREGILVPRSDSLEEGSFAESSTPLSSLSLSRHARSRGGGEGGHLVMQRGVLMRMAADGTCTRVPETHLYTPGCRSPALSPHLSGETNAGHALQLAHSESLGNVYGHVGSSPPARGGEDASRAYSVALALEEMEASRQPLRTLEQISAALTTCGPYLPFRVEVETDLASATPSPAPDTEAMPAARDSASKRSTPAPTLPRVPLSLHVLGPLLPCPTAKALRALEDILLEDCDGSLLPLCALHCADLDLRRVRMGEDGDDARPGIATLLQRSQSNPFLDLLVSPTTNDYAGTIATVSQVLDFLKRLVAARAAQLTTLHFTRCYFVPHDVGQSIPLPLATVRRLRFEHCPLTPAHVDALLALARQQDALAPSQLGEAHGVSSSPSRRSLSFGALEELQLSGSVTPECISELLDYVEEQQQKRNGGGQGVTLRQLCVPSSVVCAAKAHPFVQANGTHVVVVSAHV</sequence>
<dbReference type="Proteomes" id="UP000673552">
    <property type="component" value="Chromosome 28"/>
</dbReference>
<evidence type="ECO:0000256" key="1">
    <source>
        <dbReference type="SAM" id="MobiDB-lite"/>
    </source>
</evidence>
<dbReference type="OrthoDB" id="278773at2759"/>
<feature type="compositionally biased region" description="Low complexity" evidence="1">
    <location>
        <begin position="17"/>
        <end position="30"/>
    </location>
</feature>
<name>A0A836GII1_9TRYP</name>
<evidence type="ECO:0000313" key="3">
    <source>
        <dbReference type="Proteomes" id="UP000673552"/>
    </source>
</evidence>
<dbReference type="GeneID" id="92513188"/>
<gene>
    <name evidence="2" type="ORF">LSCM1_03124</name>
</gene>
<feature type="region of interest" description="Disordered" evidence="1">
    <location>
        <begin position="148"/>
        <end position="255"/>
    </location>
</feature>
<dbReference type="RefSeq" id="XP_067177286.1">
    <property type="nucleotide sequence ID" value="XM_067320676.1"/>
</dbReference>
<dbReference type="KEGG" id="lmat:92513188"/>
<feature type="region of interest" description="Disordered" evidence="1">
    <location>
        <begin position="1"/>
        <end position="30"/>
    </location>
</feature>
<organism evidence="2 3">
    <name type="scientific">Leishmania martiniquensis</name>
    <dbReference type="NCBI Taxonomy" id="1580590"/>
    <lineage>
        <taxon>Eukaryota</taxon>
        <taxon>Discoba</taxon>
        <taxon>Euglenozoa</taxon>
        <taxon>Kinetoplastea</taxon>
        <taxon>Metakinetoplastina</taxon>
        <taxon>Trypanosomatida</taxon>
        <taxon>Trypanosomatidae</taxon>
        <taxon>Leishmaniinae</taxon>
        <taxon>Leishmania</taxon>
    </lineage>
</organism>
<feature type="compositionally biased region" description="Low complexity" evidence="1">
    <location>
        <begin position="233"/>
        <end position="243"/>
    </location>
</feature>
<reference evidence="2 3" key="1">
    <citation type="submission" date="2021-03" db="EMBL/GenBank/DDBJ databases">
        <title>Leishmania (Mundinia) martiniquensis Genome sequencing and assembly.</title>
        <authorList>
            <person name="Almutairi H."/>
            <person name="Gatherer D."/>
        </authorList>
    </citation>
    <scope>NUCLEOTIDE SEQUENCE [LARGE SCALE GENOMIC DNA]</scope>
    <source>
        <strain evidence="2">LSCM1</strain>
    </source>
</reference>
<accession>A0A836GII1</accession>
<proteinExistence type="predicted"/>
<dbReference type="EMBL" id="JAFEUZ010000028">
    <property type="protein sequence ID" value="KAG5474344.1"/>
    <property type="molecule type" value="Genomic_DNA"/>
</dbReference>
<evidence type="ECO:0000313" key="2">
    <source>
        <dbReference type="EMBL" id="KAG5474344.1"/>
    </source>
</evidence>
<dbReference type="AlphaFoldDB" id="A0A836GII1"/>
<keyword evidence="3" id="KW-1185">Reference proteome</keyword>
<comment type="caution">
    <text evidence="2">The sequence shown here is derived from an EMBL/GenBank/DDBJ whole genome shotgun (WGS) entry which is preliminary data.</text>
</comment>